<dbReference type="InterPro" id="IPR052027">
    <property type="entry name" value="PspC"/>
</dbReference>
<dbReference type="AlphaFoldDB" id="A0A853C6E8"/>
<name>A0A853C6E8_9ACTN</name>
<feature type="transmembrane region" description="Helical" evidence="7">
    <location>
        <begin position="281"/>
        <end position="300"/>
    </location>
</feature>
<evidence type="ECO:0000256" key="1">
    <source>
        <dbReference type="ARBA" id="ARBA00004162"/>
    </source>
</evidence>
<evidence type="ECO:0000256" key="4">
    <source>
        <dbReference type="ARBA" id="ARBA00022989"/>
    </source>
</evidence>
<sequence length="421" mass="43760">MNDTPPPGGTSDTGSTGTQAPPPPYTGEGPRPSRDELRDLARLRRSTTDRKIAGVAGGIARHLDIDPIVVRIALVVLVFFGGGGILLYGAAWLLVPDDTGDSVVRLDDRSRTVALAIVGVLTALSLVGDAFGGWEFPWPLAVAGIVLVVLLSTGKGQKIHQHAMKYSGHGHWHGPHRMHGWHGTPQNAPLVGEDGEPLPYDATGAPYTGPQQPPWQRSPRKKGPILFGFAFALAALAVAVVGTVDLAGADVLPSTYPAVVLASIGLMLVVGAFYGRAGGLIFFGLVAAVATAATSVASSYDAGEIRSTPDTAAEVSDSYHLDLGEIELDLTEIEDLENLDGRTIDIDLNVGRLAVVVPEDGLTVNVDANLEGVGEAKVFGDKSGNSLTGVHDGGPGTDLPELTIDATNYVGEIDIQTAGSN</sequence>
<evidence type="ECO:0000256" key="7">
    <source>
        <dbReference type="SAM" id="Phobius"/>
    </source>
</evidence>
<dbReference type="PANTHER" id="PTHR33885:SF3">
    <property type="entry name" value="PHAGE SHOCK PROTEIN C"/>
    <property type="match status" value="1"/>
</dbReference>
<keyword evidence="10" id="KW-1185">Reference proteome</keyword>
<organism evidence="9 10">
    <name type="scientific">Nocardioides thalensis</name>
    <dbReference type="NCBI Taxonomy" id="1914755"/>
    <lineage>
        <taxon>Bacteria</taxon>
        <taxon>Bacillati</taxon>
        <taxon>Actinomycetota</taxon>
        <taxon>Actinomycetes</taxon>
        <taxon>Propionibacteriales</taxon>
        <taxon>Nocardioidaceae</taxon>
        <taxon>Nocardioides</taxon>
    </lineage>
</organism>
<evidence type="ECO:0000256" key="2">
    <source>
        <dbReference type="ARBA" id="ARBA00022475"/>
    </source>
</evidence>
<feature type="transmembrane region" description="Helical" evidence="7">
    <location>
        <begin position="136"/>
        <end position="154"/>
    </location>
</feature>
<feature type="domain" description="Phage shock protein PspC N-terminal" evidence="8">
    <location>
        <begin position="42"/>
        <end position="97"/>
    </location>
</feature>
<dbReference type="Pfam" id="PF04024">
    <property type="entry name" value="PspC"/>
    <property type="match status" value="1"/>
</dbReference>
<dbReference type="EMBL" id="JACCFP010000001">
    <property type="protein sequence ID" value="NYJ02596.1"/>
    <property type="molecule type" value="Genomic_DNA"/>
</dbReference>
<dbReference type="GO" id="GO:0005886">
    <property type="term" value="C:plasma membrane"/>
    <property type="evidence" value="ECO:0007669"/>
    <property type="project" value="UniProtKB-SubCell"/>
</dbReference>
<feature type="transmembrane region" description="Helical" evidence="7">
    <location>
        <begin position="68"/>
        <end position="91"/>
    </location>
</feature>
<evidence type="ECO:0000313" key="10">
    <source>
        <dbReference type="Proteomes" id="UP000530424"/>
    </source>
</evidence>
<comment type="subcellular location">
    <subcellularLocation>
        <location evidence="1">Cell membrane</location>
        <topology evidence="1">Single-pass membrane protein</topology>
    </subcellularLocation>
</comment>
<keyword evidence="4 7" id="KW-1133">Transmembrane helix</keyword>
<comment type="caution">
    <text evidence="9">The sequence shown here is derived from an EMBL/GenBank/DDBJ whole genome shotgun (WGS) entry which is preliminary data.</text>
</comment>
<proteinExistence type="predicted"/>
<dbReference type="PANTHER" id="PTHR33885">
    <property type="entry name" value="PHAGE SHOCK PROTEIN C"/>
    <property type="match status" value="1"/>
</dbReference>
<keyword evidence="5 7" id="KW-0472">Membrane</keyword>
<feature type="compositionally biased region" description="Low complexity" evidence="6">
    <location>
        <begin position="9"/>
        <end position="18"/>
    </location>
</feature>
<protein>
    <submittedName>
        <fullName evidence="9">Phage shock protein PspC (Stress-responsive transcriptional regulator)</fullName>
    </submittedName>
</protein>
<accession>A0A853C6E8</accession>
<evidence type="ECO:0000256" key="6">
    <source>
        <dbReference type="SAM" id="MobiDB-lite"/>
    </source>
</evidence>
<feature type="region of interest" description="Disordered" evidence="6">
    <location>
        <begin position="1"/>
        <end position="34"/>
    </location>
</feature>
<feature type="transmembrane region" description="Helical" evidence="7">
    <location>
        <begin position="225"/>
        <end position="244"/>
    </location>
</feature>
<dbReference type="RefSeq" id="WP_179668943.1">
    <property type="nucleotide sequence ID" value="NZ_JACCFP010000001.1"/>
</dbReference>
<dbReference type="Proteomes" id="UP000530424">
    <property type="component" value="Unassembled WGS sequence"/>
</dbReference>
<evidence type="ECO:0000259" key="8">
    <source>
        <dbReference type="Pfam" id="PF04024"/>
    </source>
</evidence>
<gene>
    <name evidence="9" type="ORF">HNR19_003294</name>
</gene>
<keyword evidence="2" id="KW-1003">Cell membrane</keyword>
<feature type="transmembrane region" description="Helical" evidence="7">
    <location>
        <begin position="256"/>
        <end position="274"/>
    </location>
</feature>
<reference evidence="9 10" key="1">
    <citation type="submission" date="2020-07" db="EMBL/GenBank/DDBJ databases">
        <title>Sequencing the genomes of 1000 actinobacteria strains.</title>
        <authorList>
            <person name="Klenk H.-P."/>
        </authorList>
    </citation>
    <scope>NUCLEOTIDE SEQUENCE [LARGE SCALE GENOMIC DNA]</scope>
    <source>
        <strain evidence="9 10">DSM 103833</strain>
    </source>
</reference>
<keyword evidence="3 7" id="KW-0812">Transmembrane</keyword>
<dbReference type="InterPro" id="IPR007168">
    <property type="entry name" value="Phageshock_PspC_N"/>
</dbReference>
<evidence type="ECO:0000256" key="3">
    <source>
        <dbReference type="ARBA" id="ARBA00022692"/>
    </source>
</evidence>
<evidence type="ECO:0000256" key="5">
    <source>
        <dbReference type="ARBA" id="ARBA00023136"/>
    </source>
</evidence>
<evidence type="ECO:0000313" key="9">
    <source>
        <dbReference type="EMBL" id="NYJ02596.1"/>
    </source>
</evidence>
<feature type="transmembrane region" description="Helical" evidence="7">
    <location>
        <begin position="112"/>
        <end position="130"/>
    </location>
</feature>